<organism evidence="3 4">
    <name type="scientific">Hymenobacter telluris</name>
    <dbReference type="NCBI Taxonomy" id="2816474"/>
    <lineage>
        <taxon>Bacteria</taxon>
        <taxon>Pseudomonadati</taxon>
        <taxon>Bacteroidota</taxon>
        <taxon>Cytophagia</taxon>
        <taxon>Cytophagales</taxon>
        <taxon>Hymenobacteraceae</taxon>
        <taxon>Hymenobacter</taxon>
    </lineage>
</organism>
<dbReference type="EMBL" id="JAFLQZ010000002">
    <property type="protein sequence ID" value="MBO0357114.1"/>
    <property type="molecule type" value="Genomic_DNA"/>
</dbReference>
<feature type="region of interest" description="Disordered" evidence="1">
    <location>
        <begin position="19"/>
        <end position="93"/>
    </location>
</feature>
<dbReference type="AlphaFoldDB" id="A0A939J7V5"/>
<dbReference type="RefSeq" id="WP_206981523.1">
    <property type="nucleotide sequence ID" value="NZ_JAFLQZ010000002.1"/>
</dbReference>
<dbReference type="PROSITE" id="PS51257">
    <property type="entry name" value="PROKAR_LIPOPROTEIN"/>
    <property type="match status" value="1"/>
</dbReference>
<proteinExistence type="predicted"/>
<keyword evidence="2" id="KW-0732">Signal</keyword>
<evidence type="ECO:0000256" key="1">
    <source>
        <dbReference type="SAM" id="MobiDB-lite"/>
    </source>
</evidence>
<keyword evidence="4" id="KW-1185">Reference proteome</keyword>
<name>A0A939J7V5_9BACT</name>
<accession>A0A939J7V5</accession>
<feature type="compositionally biased region" description="Polar residues" evidence="1">
    <location>
        <begin position="23"/>
        <end position="36"/>
    </location>
</feature>
<evidence type="ECO:0000313" key="4">
    <source>
        <dbReference type="Proteomes" id="UP000664144"/>
    </source>
</evidence>
<gene>
    <name evidence="3" type="ORF">J0X19_04080</name>
</gene>
<feature type="signal peptide" evidence="2">
    <location>
        <begin position="1"/>
        <end position="22"/>
    </location>
</feature>
<sequence length="93" mass="9684">MKYSTLPRLLVATALLATPALTSCNTGNKSGDTNVEQDAAKDNDADAMQPTGTGGDEATSGMNNDTSTAPSNREVYEGAADRVDRNNDGMTDK</sequence>
<protein>
    <recommendedName>
        <fullName evidence="5">EF-hand domain-containing protein</fullName>
    </recommendedName>
</protein>
<feature type="compositionally biased region" description="Basic and acidic residues" evidence="1">
    <location>
        <begin position="74"/>
        <end position="93"/>
    </location>
</feature>
<evidence type="ECO:0000313" key="3">
    <source>
        <dbReference type="EMBL" id="MBO0357114.1"/>
    </source>
</evidence>
<comment type="caution">
    <text evidence="3">The sequence shown here is derived from an EMBL/GenBank/DDBJ whole genome shotgun (WGS) entry which is preliminary data.</text>
</comment>
<evidence type="ECO:0000256" key="2">
    <source>
        <dbReference type="SAM" id="SignalP"/>
    </source>
</evidence>
<reference evidence="3" key="1">
    <citation type="submission" date="2021-03" db="EMBL/GenBank/DDBJ databases">
        <authorList>
            <person name="Kim M.K."/>
        </authorList>
    </citation>
    <scope>NUCLEOTIDE SEQUENCE</scope>
    <source>
        <strain evidence="3">BT186</strain>
    </source>
</reference>
<evidence type="ECO:0008006" key="5">
    <source>
        <dbReference type="Google" id="ProtNLM"/>
    </source>
</evidence>
<feature type="chain" id="PRO_5037788077" description="EF-hand domain-containing protein" evidence="2">
    <location>
        <begin position="23"/>
        <end position="93"/>
    </location>
</feature>
<feature type="compositionally biased region" description="Polar residues" evidence="1">
    <location>
        <begin position="60"/>
        <end position="71"/>
    </location>
</feature>
<dbReference type="Proteomes" id="UP000664144">
    <property type="component" value="Unassembled WGS sequence"/>
</dbReference>